<dbReference type="InterPro" id="IPR009619">
    <property type="entry name" value="CrgA"/>
</dbReference>
<keyword evidence="1 7" id="KW-1003">Cell membrane</keyword>
<feature type="transmembrane region" description="Helical" evidence="7">
    <location>
        <begin position="66"/>
        <end position="86"/>
    </location>
</feature>
<evidence type="ECO:0000256" key="6">
    <source>
        <dbReference type="ARBA" id="ARBA00023306"/>
    </source>
</evidence>
<gene>
    <name evidence="7" type="primary">crgA</name>
    <name evidence="9" type="ORF">GCM10011354_02170</name>
</gene>
<accession>A0A8J3ABC7</accession>
<dbReference type="RefSeq" id="WP_165403776.1">
    <property type="nucleotide sequence ID" value="NZ_BMHA01000001.1"/>
</dbReference>
<keyword evidence="4 7" id="KW-1133">Transmembrane helix</keyword>
<evidence type="ECO:0000313" key="9">
    <source>
        <dbReference type="EMBL" id="GGI02969.1"/>
    </source>
</evidence>
<organism evidence="9 10">
    <name type="scientific">Egicoccus halophilus</name>
    <dbReference type="NCBI Taxonomy" id="1670830"/>
    <lineage>
        <taxon>Bacteria</taxon>
        <taxon>Bacillati</taxon>
        <taxon>Actinomycetota</taxon>
        <taxon>Nitriliruptoria</taxon>
        <taxon>Egicoccales</taxon>
        <taxon>Egicoccaceae</taxon>
        <taxon>Egicoccus</taxon>
    </lineage>
</organism>
<reference evidence="9" key="1">
    <citation type="journal article" date="2014" name="Int. J. Syst. Evol. Microbiol.">
        <title>Complete genome sequence of Corynebacterium casei LMG S-19264T (=DSM 44701T), isolated from a smear-ripened cheese.</title>
        <authorList>
            <consortium name="US DOE Joint Genome Institute (JGI-PGF)"/>
            <person name="Walter F."/>
            <person name="Albersmeier A."/>
            <person name="Kalinowski J."/>
            <person name="Ruckert C."/>
        </authorList>
    </citation>
    <scope>NUCLEOTIDE SEQUENCE</scope>
    <source>
        <strain evidence="9">CGMCC 1.14988</strain>
    </source>
</reference>
<proteinExistence type="inferred from homology"/>
<sequence>MPQSKHRRKGQNRPRAYQTAPPEKNPTPSAPWVPAVGVGLLVLGVAIILLAYLPGIQDWLASVPPFGGNWGLVLGFVSLLAGFVFLTRWR</sequence>
<evidence type="ECO:0000313" key="10">
    <source>
        <dbReference type="Proteomes" id="UP000650511"/>
    </source>
</evidence>
<evidence type="ECO:0000256" key="4">
    <source>
        <dbReference type="ARBA" id="ARBA00022989"/>
    </source>
</evidence>
<comment type="subcellular location">
    <subcellularLocation>
        <location evidence="7">Cell membrane</location>
        <topology evidence="7">Multi-pass membrane protein</topology>
    </subcellularLocation>
</comment>
<reference evidence="9" key="2">
    <citation type="submission" date="2020-09" db="EMBL/GenBank/DDBJ databases">
        <authorList>
            <person name="Sun Q."/>
            <person name="Zhou Y."/>
        </authorList>
    </citation>
    <scope>NUCLEOTIDE SEQUENCE</scope>
    <source>
        <strain evidence="9">CGMCC 1.14988</strain>
    </source>
</reference>
<keyword evidence="10" id="KW-1185">Reference proteome</keyword>
<feature type="compositionally biased region" description="Basic residues" evidence="8">
    <location>
        <begin position="1"/>
        <end position="12"/>
    </location>
</feature>
<comment type="function">
    <text evidence="7">Involved in cell division.</text>
</comment>
<dbReference type="GO" id="GO:0005886">
    <property type="term" value="C:plasma membrane"/>
    <property type="evidence" value="ECO:0007669"/>
    <property type="project" value="UniProtKB-SubCell"/>
</dbReference>
<feature type="region of interest" description="Disordered" evidence="8">
    <location>
        <begin position="1"/>
        <end position="30"/>
    </location>
</feature>
<evidence type="ECO:0000256" key="3">
    <source>
        <dbReference type="ARBA" id="ARBA00022692"/>
    </source>
</evidence>
<dbReference type="AlphaFoldDB" id="A0A8J3ABC7"/>
<feature type="transmembrane region" description="Helical" evidence="7">
    <location>
        <begin position="32"/>
        <end position="54"/>
    </location>
</feature>
<name>A0A8J3ABC7_9ACTN</name>
<dbReference type="GO" id="GO:0051301">
    <property type="term" value="P:cell division"/>
    <property type="evidence" value="ECO:0007669"/>
    <property type="project" value="UniProtKB-UniRule"/>
</dbReference>
<dbReference type="Proteomes" id="UP000650511">
    <property type="component" value="Unassembled WGS sequence"/>
</dbReference>
<evidence type="ECO:0000256" key="2">
    <source>
        <dbReference type="ARBA" id="ARBA00022618"/>
    </source>
</evidence>
<keyword evidence="3 7" id="KW-0812">Transmembrane</keyword>
<keyword evidence="2 7" id="KW-0132">Cell division</keyword>
<comment type="caution">
    <text evidence="9">The sequence shown here is derived from an EMBL/GenBank/DDBJ whole genome shotgun (WGS) entry which is preliminary data.</text>
</comment>
<evidence type="ECO:0000256" key="1">
    <source>
        <dbReference type="ARBA" id="ARBA00022475"/>
    </source>
</evidence>
<evidence type="ECO:0000256" key="8">
    <source>
        <dbReference type="SAM" id="MobiDB-lite"/>
    </source>
</evidence>
<keyword evidence="5 7" id="KW-0472">Membrane</keyword>
<dbReference type="HAMAP" id="MF_00631">
    <property type="entry name" value="CrgA"/>
    <property type="match status" value="1"/>
</dbReference>
<keyword evidence="6 7" id="KW-0131">Cell cycle</keyword>
<evidence type="ECO:0000256" key="5">
    <source>
        <dbReference type="ARBA" id="ARBA00023136"/>
    </source>
</evidence>
<dbReference type="EMBL" id="BMHA01000001">
    <property type="protein sequence ID" value="GGI02969.1"/>
    <property type="molecule type" value="Genomic_DNA"/>
</dbReference>
<evidence type="ECO:0000256" key="7">
    <source>
        <dbReference type="HAMAP-Rule" id="MF_00631"/>
    </source>
</evidence>
<dbReference type="Pfam" id="PF06781">
    <property type="entry name" value="CrgA"/>
    <property type="match status" value="1"/>
</dbReference>
<comment type="similarity">
    <text evidence="7">Belongs to the CrgA family.</text>
</comment>
<protein>
    <recommendedName>
        <fullName evidence="7">Cell division protein CrgA</fullName>
    </recommendedName>
</protein>